<dbReference type="Gene3D" id="1.10.1900.40">
    <property type="entry name" value="Acidic terminal segments, variant surface antigen of PfEMP1"/>
    <property type="match status" value="1"/>
</dbReference>
<feature type="compositionally biased region" description="Acidic residues" evidence="2">
    <location>
        <begin position="1358"/>
        <end position="1370"/>
    </location>
</feature>
<dbReference type="GO" id="GO:0016020">
    <property type="term" value="C:membrane"/>
    <property type="evidence" value="ECO:0007669"/>
    <property type="project" value="InterPro"/>
</dbReference>
<dbReference type="Gene3D" id="1.20.58.1930">
    <property type="match status" value="1"/>
</dbReference>
<feature type="domain" description="Duffy-antigen binding" evidence="4">
    <location>
        <begin position="1439"/>
        <end position="1588"/>
    </location>
</feature>
<dbReference type="Pfam" id="PF15445">
    <property type="entry name" value="ATS"/>
    <property type="match status" value="1"/>
</dbReference>
<sequence>MWDKDDGAQKMERILKSIFKNIYGTIGDKKGKYTNTDDKYLELRADWWEANRHQVWRAMKCATTSGKIPCSIVTPLDDYIPQRLRWMTEWAEWYCKVQKKQYEELMQKCNQCMSKGKGGNECYRETKECDECKKACEAYRNKIKKWEDQWTNMDGIYQFLYLQAQRSSDGTVFPDAGPDYQQVVDFFKELQKSIKSSASKRSKRSIPPDTTSPYSTAAGYIHQEIGNAGCNVQTQFCEKKHGEISSSDVKVDNEYAFREKPYDHDDACGCNTRDKKSEAPEPKKEDDACDIVKPLLKDKGETDDIESCNRKYKDGKDQYPRWDCKNNIDSNNIGACMPPRRIKLCVNNLQKLSEQASPEQLRKAFIECAAIETYWLWHKYKEDKKDEKKTDSGGEESPDVAAQNQLESGTIPDDFKRIMFYTFGDYRDIFFGTDISNDKQIKNLSNKIETILQESQGKKSTDKQILKKNWWEKNGQHIWKGMLCGLSHVFSGNDKETARTELTKNYNYKTVRFSGDKTTTLEDFAKRPPFLRWFTEWADEFCTERGIKIKELEKGCDECIVSDSTSGDGKTCNNKDKCDKCKVQCQKYETWLTKWKDNYNKQSEKYFQDKNDKKFQSTSAEVEVNSSTHAYEYLQKVLPKPCTDGSCNCMEQTSIQYNKDPSGTQETHNSRMPASLDDEPTELNGKCSCTLPPDACKIAEDILKSETDKKFAEACALKYGKKSHVGWNCNSSIFKPNNDGACMPPRRQKLYIHKLENFSGGTSPETELGKAFIESAAVETFFAWHEFKKEKEKKESYVIGQIEFDEEEEDPQSQLERGQIPDEFKRQMFYTFGDYRDICLGKDIGSDVTEVNKKLETILPNSLKTAGSKNGEDRIKWWDSNKEAIWDGMLCALSYNTDTKEMNNQLLTKIINSNKNKYKDVTFKGGFNGGTTKLEEFSRRPTFFRWLEEWGEEFCKKRTDKLKKLEKECRGVNYSGYNKYCSGDGYHCDDEKGTYNSINANLNCRDCMKECRNYKTWIVKKKNEYDKQKSKYVNEHENVISFLNKQSYKQLYENIKPYSSAADFFTSLNHCKPDKANDDKNNKLNFKNPHETFSPSTYCKACPLNGVICRGRSQCAANSENNLTNLGESTDFDILINDAAIHDNDNEIKKGCPTYEMYKDLRKQKWICQKKTGEVHQCKLNNAADSKYYDNKFPFNILFHRWITDFIQYYNKSKEKIKPCTNDVNSCKQGCKGNCDCVDKWLKNKSTEWEIIKKYYKENFGNTNEHIAYAIKIFLQEGLFDSDYKRAQEVIDQNEWEQLWGCTGDNLKDVKDQKAENCNKGDFITNLISKLQDKITSCQNKHNPNGKTACDEIPPHSDEEETSLLDDDTSTQEKMSPDFCPSDMPEKPKTDSDILCDDKKEPKCGNFRTLFKTSTSKTKTNLIGLEAHNHRAGRFYPNVYISPRAHQLYLEPLKDLKENNTDKNELIKAFTKCAYNEGKCLYEYYSKNKATLGKNGSALSNDEVKTYTLEAMERSYADYGTIVKEDILWDYEDKKKIDPKIMNFAKNHNISTTKTIVSSLDDDDVKRQKLWESIRIDVWKAMICGYKDAIGGDMNSLPNDVDLCTLPTTDDEYSFLRWFVEWGQNFCIRHEKELKQLNEECARGTCDGTDEEKKKKCEKACKNYREFLNNFKKQYENQKKEYEIIKSSYPKYEKKDAFTFLKDKCNSNYSCFENKTEISVLKMFEHPPDDVKDECDCKTSKAHDDKVNDLDKCPNNINNNKNICNKYKKRRICGDLKYSNSLDNWFGANMLIPPRRRKICLRNIPTNRYKKNNDGKNKFKNDLLSAAASEAKFLFKNYEDKNEALQAIKYTFADIGDIIKGKDMMDDMTYKKIKGKLENVLNKTGNNPDTPEKWWEENKKHVWKAMLCGYKEAGGKIKPNDCNIPTEENTDQFLRWLKEWGTQYCKEKQQLKSDMQIPCKLHFDKYGIIEKRNDVHPKCLPSVEKYEVWSNNRLPQWKRLSSKFDELKGNMKEDVKNLTAYQYLKQNCSKCICSFKDIEQTNKKSKDEGYYIYEDILDKAQIPSFLEDTAYRYKGINPECPEDLECNQYGNIPCRGVSHEDDNDWNSSLVRYNKTTNWGVLLPPRRINLCLRIYPEKFVYLRNDIKHFKNFICSSAFAEAKRLKKVYKDDDSKLLEAMKYSFSDIGSIVKGDDMMEGTASDNIAKIFKGKKYKETNRKKWWNENKYHVWESMLCGYREAQGDTKKSENCRFPDIERVPQFLRWFQEWTKIFCTKRNELYDKMVSACENAQCNNKIGNVNVSDCMKACEKYKYYVLSKKKEYDIQKDKYDKEFKKILNNKDAPKLLKVPCLSQNFNEKIKWENPYESIANPKLKQKCDCKKIEHPPPPVPDIRPLPPLKPEVEPLPSDEPFDSTILQTTIPFGVALALGSIAFLFLKVINIVVLIGDIPLNTQPNTLYIDKPDEKPFITSIHDRNLYSGEENNYNVNMSTNSMNDIPINRDNNVYSGIDLINDSLNSNNVDIYDEVLKRKENELFGTNHVKQTSIHSVAKPTRDDPIHNQLNLFHTWLDRHRNMCEKLKNDNERLAKLKEEWENETHSGNKHSDIPSGKLSDIPSDNNIPSSNK</sequence>
<feature type="compositionally biased region" description="Basic and acidic residues" evidence="2">
    <location>
        <begin position="1384"/>
        <end position="1395"/>
    </location>
</feature>
<dbReference type="InterPro" id="IPR044932">
    <property type="entry name" value="PfEMP1_ATS_sf"/>
</dbReference>
<dbReference type="FunFam" id="1.20.58.830:FF:000021">
    <property type="entry name" value="Erythrocyte membrane protein 1, PfEMP1"/>
    <property type="match status" value="1"/>
</dbReference>
<evidence type="ECO:0008006" key="9">
    <source>
        <dbReference type="Google" id="ProtNLM"/>
    </source>
</evidence>
<organism evidence="7 8">
    <name type="scientific">Plasmodium falciparum MaliPS096_E11</name>
    <dbReference type="NCBI Taxonomy" id="1036727"/>
    <lineage>
        <taxon>Eukaryota</taxon>
        <taxon>Sar</taxon>
        <taxon>Alveolata</taxon>
        <taxon>Apicomplexa</taxon>
        <taxon>Aconoidasida</taxon>
        <taxon>Haemosporida</taxon>
        <taxon>Plasmodiidae</taxon>
        <taxon>Plasmodium</taxon>
        <taxon>Plasmodium (Laverania)</taxon>
    </lineage>
</organism>
<feature type="coiled-coil region" evidence="1">
    <location>
        <begin position="1661"/>
        <end position="1688"/>
    </location>
</feature>
<dbReference type="InterPro" id="IPR054595">
    <property type="entry name" value="DBL_C"/>
</dbReference>
<dbReference type="FunFam" id="1.10.1900.40:FF:000001">
    <property type="entry name" value="Erythrocyte membrane protein 1"/>
    <property type="match status" value="1"/>
</dbReference>
<dbReference type="InterPro" id="IPR042202">
    <property type="entry name" value="Duffy-ag-bd_sf"/>
</dbReference>
<feature type="domain" description="Plasmodium falciparum erythrocyte membrane protein 1 acidic terminal segment" evidence="5">
    <location>
        <begin position="2445"/>
        <end position="2617"/>
    </location>
</feature>
<feature type="compositionally biased region" description="Polar residues" evidence="2">
    <location>
        <begin position="2613"/>
        <end position="2623"/>
    </location>
</feature>
<feature type="domain" description="Duffy-antigen binding" evidence="4">
    <location>
        <begin position="2119"/>
        <end position="2262"/>
    </location>
</feature>
<feature type="region of interest" description="Disordered" evidence="2">
    <location>
        <begin position="1343"/>
        <end position="1395"/>
    </location>
</feature>
<feature type="domain" description="Duffy-antigen binding" evidence="4">
    <location>
        <begin position="334"/>
        <end position="503"/>
    </location>
</feature>
<feature type="compositionally biased region" description="Basic and acidic residues" evidence="2">
    <location>
        <begin position="2588"/>
        <end position="2603"/>
    </location>
</feature>
<feature type="region of interest" description="Disordered" evidence="2">
    <location>
        <begin position="386"/>
        <end position="406"/>
    </location>
</feature>
<dbReference type="Pfam" id="PF03011">
    <property type="entry name" value="PFEMP"/>
    <property type="match status" value="1"/>
</dbReference>
<evidence type="ECO:0000259" key="6">
    <source>
        <dbReference type="Pfam" id="PF22672"/>
    </source>
</evidence>
<keyword evidence="1" id="KW-0175">Coiled coil</keyword>
<dbReference type="InterPro" id="IPR004258">
    <property type="entry name" value="DBL"/>
</dbReference>
<protein>
    <recommendedName>
        <fullName evidence="9">Duffy-binding-like domain-containing protein</fullName>
    </recommendedName>
</protein>
<dbReference type="OrthoDB" id="379071at2759"/>
<reference evidence="7 8" key="1">
    <citation type="submission" date="2013-02" db="EMBL/GenBank/DDBJ databases">
        <title>The Genome Annotation of Plasmodium falciparum MaliPS096_E11.</title>
        <authorList>
            <consortium name="The Broad Institute Genome Sequencing Platform"/>
            <consortium name="The Broad Institute Genome Sequencing Center for Infectious Disease"/>
            <person name="Neafsey D."/>
            <person name="Hoffman S."/>
            <person name="Volkman S."/>
            <person name="Rosenthal P."/>
            <person name="Walker B."/>
            <person name="Young S.K."/>
            <person name="Zeng Q."/>
            <person name="Gargeya S."/>
            <person name="Fitzgerald M."/>
            <person name="Haas B."/>
            <person name="Abouelleil A."/>
            <person name="Allen A.W."/>
            <person name="Alvarado L."/>
            <person name="Arachchi H.M."/>
            <person name="Berlin A.M."/>
            <person name="Chapman S.B."/>
            <person name="Gainer-Dewar J."/>
            <person name="Goldberg J."/>
            <person name="Griggs A."/>
            <person name="Gujja S."/>
            <person name="Hansen M."/>
            <person name="Howarth C."/>
            <person name="Imamovic A."/>
            <person name="Ireland A."/>
            <person name="Larimer J."/>
            <person name="McCowan C."/>
            <person name="Murphy C."/>
            <person name="Pearson M."/>
            <person name="Poon T.W."/>
            <person name="Priest M."/>
            <person name="Roberts A."/>
            <person name="Saif S."/>
            <person name="Shea T."/>
            <person name="Sisk P."/>
            <person name="Sykes S."/>
            <person name="Wortman J."/>
            <person name="Nusbaum C."/>
            <person name="Birren B."/>
        </authorList>
    </citation>
    <scope>NUCLEOTIDE SEQUENCE [LARGE SCALE GENOMIC DNA]</scope>
    <source>
        <strain evidence="7 8">MaliPS096_E11</strain>
    </source>
</reference>
<evidence type="ECO:0000313" key="7">
    <source>
        <dbReference type="EMBL" id="ETW50353.1"/>
    </source>
</evidence>
<feature type="non-terminal residue" evidence="7">
    <location>
        <position position="2623"/>
    </location>
</feature>
<feature type="domain" description="Duffy-antigen binding" evidence="4">
    <location>
        <begin position="1791"/>
        <end position="1927"/>
    </location>
</feature>
<feature type="region of interest" description="Disordered" evidence="2">
    <location>
        <begin position="659"/>
        <end position="679"/>
    </location>
</feature>
<feature type="domain" description="Duffy-antigen binding" evidence="4">
    <location>
        <begin position="7"/>
        <end position="85"/>
    </location>
</feature>
<evidence type="ECO:0000256" key="2">
    <source>
        <dbReference type="SAM" id="MobiDB-lite"/>
    </source>
</evidence>
<dbReference type="Pfam" id="PF05424">
    <property type="entry name" value="Duffy_binding"/>
    <property type="match status" value="6"/>
</dbReference>
<evidence type="ECO:0000313" key="8">
    <source>
        <dbReference type="Proteomes" id="UP000030699"/>
    </source>
</evidence>
<feature type="region of interest" description="Disordered" evidence="2">
    <location>
        <begin position="2588"/>
        <end position="2623"/>
    </location>
</feature>
<dbReference type="Gene3D" id="1.20.1310.20">
    <property type="entry name" value="Duffy-antigen binding domain"/>
    <property type="match status" value="6"/>
</dbReference>
<evidence type="ECO:0000259" key="3">
    <source>
        <dbReference type="Pfam" id="PF03011"/>
    </source>
</evidence>
<dbReference type="SUPFAM" id="SSF140924">
    <property type="entry name" value="Duffy binding domain-like"/>
    <property type="match status" value="7"/>
</dbReference>
<reference evidence="7 8" key="2">
    <citation type="submission" date="2013-02" db="EMBL/GenBank/DDBJ databases">
        <title>The Genome Sequence of Plasmodium falciparum MaliPS096_E11.</title>
        <authorList>
            <consortium name="The Broad Institute Genome Sequencing Platform"/>
            <consortium name="The Broad Institute Genome Sequencing Center for Infectious Disease"/>
            <person name="Neafsey D."/>
            <person name="Cheeseman I."/>
            <person name="Volkman S."/>
            <person name="Adams J."/>
            <person name="Walker B."/>
            <person name="Young S.K."/>
            <person name="Zeng Q."/>
            <person name="Gargeya S."/>
            <person name="Fitzgerald M."/>
            <person name="Haas B."/>
            <person name="Abouelleil A."/>
            <person name="Alvarado L."/>
            <person name="Arachchi H.M."/>
            <person name="Berlin A.M."/>
            <person name="Chapman S.B."/>
            <person name="Dewar J."/>
            <person name="Goldberg J."/>
            <person name="Griggs A."/>
            <person name="Gujja S."/>
            <person name="Hansen M."/>
            <person name="Howarth C."/>
            <person name="Imamovic A."/>
            <person name="Larimer J."/>
            <person name="McCowan C."/>
            <person name="Murphy C."/>
            <person name="Neiman D."/>
            <person name="Pearson M."/>
            <person name="Priest M."/>
            <person name="Roberts A."/>
            <person name="Saif S."/>
            <person name="Shea T."/>
            <person name="Sisk P."/>
            <person name="Sykes S."/>
            <person name="Wortman J."/>
            <person name="Nusbaum C."/>
            <person name="Birren B."/>
        </authorList>
    </citation>
    <scope>NUCLEOTIDE SEQUENCE [LARGE SCALE GENOMIC DNA]</scope>
    <source>
        <strain evidence="7 8">MaliPS096_E11</strain>
    </source>
</reference>
<feature type="domain" description="Duffy-binding-like" evidence="6">
    <location>
        <begin position="536"/>
        <end position="659"/>
    </location>
</feature>
<dbReference type="EMBL" id="KI925522">
    <property type="protein sequence ID" value="ETW50353.1"/>
    <property type="molecule type" value="Genomic_DNA"/>
</dbReference>
<evidence type="ECO:0000256" key="1">
    <source>
        <dbReference type="SAM" id="Coils"/>
    </source>
</evidence>
<gene>
    <name evidence="7" type="ORF">PFMALIP_01608</name>
</gene>
<dbReference type="InterPro" id="IPR029211">
    <property type="entry name" value="PfEMP1_ATS"/>
</dbReference>
<feature type="domain" description="Duffy-binding-like" evidence="3">
    <location>
        <begin position="1198"/>
        <end position="1344"/>
    </location>
</feature>
<dbReference type="Pfam" id="PF22672">
    <property type="entry name" value="DBL_C"/>
    <property type="match status" value="2"/>
</dbReference>
<feature type="domain" description="Duffy-antigen binding" evidence="4">
    <location>
        <begin position="740"/>
        <end position="905"/>
    </location>
</feature>
<dbReference type="GO" id="GO:0046789">
    <property type="term" value="F:host cell surface receptor binding"/>
    <property type="evidence" value="ECO:0007669"/>
    <property type="project" value="InterPro"/>
</dbReference>
<dbReference type="FunFam" id="1.20.58.830:FF:000002">
    <property type="entry name" value="Erythrocyte membrane protein 1, PfEMP1"/>
    <property type="match status" value="1"/>
</dbReference>
<evidence type="ECO:0000259" key="5">
    <source>
        <dbReference type="Pfam" id="PF15445"/>
    </source>
</evidence>
<feature type="compositionally biased region" description="Polar residues" evidence="2">
    <location>
        <begin position="659"/>
        <end position="672"/>
    </location>
</feature>
<proteinExistence type="predicted"/>
<name>A0A024WTS3_PLAFA</name>
<dbReference type="Gene3D" id="1.20.58.830">
    <property type="match status" value="6"/>
</dbReference>
<feature type="domain" description="Duffy-binding-like" evidence="6">
    <location>
        <begin position="949"/>
        <end position="1096"/>
    </location>
</feature>
<accession>A0A024WTS3</accession>
<evidence type="ECO:0000259" key="4">
    <source>
        <dbReference type="Pfam" id="PF05424"/>
    </source>
</evidence>
<dbReference type="Proteomes" id="UP000030699">
    <property type="component" value="Unassembled WGS sequence"/>
</dbReference>
<dbReference type="InterPro" id="IPR008602">
    <property type="entry name" value="Duffy-antigen-binding"/>
</dbReference>